<dbReference type="GO" id="GO:0005634">
    <property type="term" value="C:nucleus"/>
    <property type="evidence" value="ECO:0007669"/>
    <property type="project" value="UniProtKB-SubCell"/>
</dbReference>
<dbReference type="Pfam" id="PF00046">
    <property type="entry name" value="Homeodomain"/>
    <property type="match status" value="1"/>
</dbReference>
<comment type="subcellular location">
    <subcellularLocation>
        <location evidence="1 5 6">Nucleus</location>
    </subcellularLocation>
</comment>
<dbReference type="GO" id="GO:0000981">
    <property type="term" value="F:DNA-binding transcription factor activity, RNA polymerase II-specific"/>
    <property type="evidence" value="ECO:0007669"/>
    <property type="project" value="TreeGrafter"/>
</dbReference>
<proteinExistence type="predicted"/>
<evidence type="ECO:0000256" key="3">
    <source>
        <dbReference type="ARBA" id="ARBA00023155"/>
    </source>
</evidence>
<feature type="domain" description="Homeobox" evidence="8">
    <location>
        <begin position="221"/>
        <end position="282"/>
    </location>
</feature>
<dbReference type="HOGENOM" id="CLU_017274_1_0_1"/>
<evidence type="ECO:0000256" key="1">
    <source>
        <dbReference type="ARBA" id="ARBA00004123"/>
    </source>
</evidence>
<feature type="region of interest" description="Disordered" evidence="7">
    <location>
        <begin position="429"/>
        <end position="519"/>
    </location>
</feature>
<dbReference type="GO" id="GO:0000977">
    <property type="term" value="F:RNA polymerase II transcription regulatory region sequence-specific DNA binding"/>
    <property type="evidence" value="ECO:0007669"/>
    <property type="project" value="TreeGrafter"/>
</dbReference>
<dbReference type="InterPro" id="IPR009057">
    <property type="entry name" value="Homeodomain-like_sf"/>
</dbReference>
<feature type="compositionally biased region" description="Low complexity" evidence="7">
    <location>
        <begin position="154"/>
        <end position="172"/>
    </location>
</feature>
<feature type="region of interest" description="Disordered" evidence="7">
    <location>
        <begin position="390"/>
        <end position="416"/>
    </location>
</feature>
<name>A0A084AX68_STACB</name>
<evidence type="ECO:0000256" key="2">
    <source>
        <dbReference type="ARBA" id="ARBA00023125"/>
    </source>
</evidence>
<feature type="compositionally biased region" description="Polar residues" evidence="7">
    <location>
        <begin position="393"/>
        <end position="404"/>
    </location>
</feature>
<dbReference type="EMBL" id="KL648507">
    <property type="protein sequence ID" value="KEY69897.1"/>
    <property type="molecule type" value="Genomic_DNA"/>
</dbReference>
<feature type="region of interest" description="Disordered" evidence="7">
    <location>
        <begin position="544"/>
        <end position="571"/>
    </location>
</feature>
<evidence type="ECO:0000256" key="6">
    <source>
        <dbReference type="RuleBase" id="RU000682"/>
    </source>
</evidence>
<dbReference type="PANTHER" id="PTHR24208:SF166">
    <property type="entry name" value="LIM HOMEOBOX TRANSCRIPTION FACTOR 1 ALPHA, ISOFORM B"/>
    <property type="match status" value="1"/>
</dbReference>
<accession>A0A084AX68</accession>
<evidence type="ECO:0000313" key="9">
    <source>
        <dbReference type="EMBL" id="KEY69897.1"/>
    </source>
</evidence>
<protein>
    <recommendedName>
        <fullName evidence="8">Homeobox domain-containing protein</fullName>
    </recommendedName>
</protein>
<sequence>MIVARHHSSEQSHWPLGKIESSPHKPASPRMSNHYDTSLSTQPEWQGQYPYLSHSEGPVFPQSYEHNQSPTSVSPDPSKPRVLMGRGEDSLSIHSKDETNTNLAQHGSLDQLDSRQTRRPSPIMEQEEIQSQGYGAKTSESLHDEPLLSTGTPSLSMGSNALSSASSAGHGSDMVPNSVEEPTLPLKEEEEEEEDLVDEDMLDGDNDNGGPPQTAAERAAARRKMKRFRLTHQQTRFLMSEFAKQPHPDAAHRERLSREIPGLSPRQVQVWFQNRRAKIKRLTADDRERMIKMRAVPDDFDNVQALHSPYGAVHGMSPSLASPVDYGSQQYGDPMLRPLLIDVRRHEADDHMSPTGLTPSFGSIGFHPAGSISSPDIVSPLSPASTDRYGYGSQVSTPMSSAPRSANPFIGRQNSLDPTLQMNRQSFRPLQPLHLRDPISRSRSESLQSPLRSSMSWKGNTVDYSTAHGASSSPTIPERQSSVYQPGHMGASPSGGYESHSYSGGTNMPNQPGMGYSAHQNRSRVRANTATLPLNLDISSNYRSSTAGVRSPSIGSANRDTTSSPFNHSSIYTTSYPPAPLTAPLEFAPSTAAPRTGMQDYSTPQMSAPIAAPSDFSQAFHGNLPGQVSRTPMRESFGGGGPLAYGQDQDRPDSYGKDVGGNSGTPKRERSFTLSADSANHTVGS</sequence>
<organism evidence="9 10">
    <name type="scientific">Stachybotrys chartarum (strain CBS 109288 / IBT 7711)</name>
    <name type="common">Toxic black mold</name>
    <name type="synonym">Stilbospora chartarum</name>
    <dbReference type="NCBI Taxonomy" id="1280523"/>
    <lineage>
        <taxon>Eukaryota</taxon>
        <taxon>Fungi</taxon>
        <taxon>Dikarya</taxon>
        <taxon>Ascomycota</taxon>
        <taxon>Pezizomycotina</taxon>
        <taxon>Sordariomycetes</taxon>
        <taxon>Hypocreomycetidae</taxon>
        <taxon>Hypocreales</taxon>
        <taxon>Stachybotryaceae</taxon>
        <taxon>Stachybotrys</taxon>
    </lineage>
</organism>
<feature type="compositionally biased region" description="Polar residues" evidence="7">
    <location>
        <begin position="64"/>
        <end position="75"/>
    </location>
</feature>
<dbReference type="SMART" id="SM00389">
    <property type="entry name" value="HOX"/>
    <property type="match status" value="1"/>
</dbReference>
<evidence type="ECO:0000256" key="7">
    <source>
        <dbReference type="SAM" id="MobiDB-lite"/>
    </source>
</evidence>
<keyword evidence="10" id="KW-1185">Reference proteome</keyword>
<dbReference type="Gene3D" id="1.10.10.60">
    <property type="entry name" value="Homeodomain-like"/>
    <property type="match status" value="1"/>
</dbReference>
<evidence type="ECO:0000259" key="8">
    <source>
        <dbReference type="PROSITE" id="PS50071"/>
    </source>
</evidence>
<reference evidence="9 10" key="1">
    <citation type="journal article" date="2014" name="BMC Genomics">
        <title>Comparative genome sequencing reveals chemotype-specific gene clusters in the toxigenic black mold Stachybotrys.</title>
        <authorList>
            <person name="Semeiks J."/>
            <person name="Borek D."/>
            <person name="Otwinowski Z."/>
            <person name="Grishin N.V."/>
        </authorList>
    </citation>
    <scope>NUCLEOTIDE SEQUENCE [LARGE SCALE GENOMIC DNA]</scope>
    <source>
        <strain evidence="10">CBS 109288 / IBT 7711</strain>
    </source>
</reference>
<dbReference type="InterPro" id="IPR001356">
    <property type="entry name" value="HD"/>
</dbReference>
<feature type="compositionally biased region" description="Basic and acidic residues" evidence="7">
    <location>
        <begin position="86"/>
        <end position="99"/>
    </location>
</feature>
<dbReference type="CDD" id="cd00086">
    <property type="entry name" value="homeodomain"/>
    <property type="match status" value="1"/>
</dbReference>
<feature type="compositionally biased region" description="Acidic residues" evidence="7">
    <location>
        <begin position="188"/>
        <end position="206"/>
    </location>
</feature>
<dbReference type="SUPFAM" id="SSF46689">
    <property type="entry name" value="Homeodomain-like"/>
    <property type="match status" value="1"/>
</dbReference>
<dbReference type="AlphaFoldDB" id="A0A084AX68"/>
<dbReference type="OrthoDB" id="6159439at2759"/>
<feature type="compositionally biased region" description="Low complexity" evidence="7">
    <location>
        <begin position="208"/>
        <end position="218"/>
    </location>
</feature>
<feature type="compositionally biased region" description="Basic and acidic residues" evidence="7">
    <location>
        <begin position="434"/>
        <end position="444"/>
    </location>
</feature>
<dbReference type="Proteomes" id="UP000028045">
    <property type="component" value="Unassembled WGS sequence"/>
</dbReference>
<dbReference type="PANTHER" id="PTHR24208">
    <property type="entry name" value="LIM/HOMEOBOX PROTEIN LHX"/>
    <property type="match status" value="1"/>
</dbReference>
<feature type="compositionally biased region" description="Low complexity" evidence="7">
    <location>
        <begin position="492"/>
        <end position="505"/>
    </location>
</feature>
<feature type="compositionally biased region" description="Polar residues" evidence="7">
    <location>
        <begin position="672"/>
        <end position="685"/>
    </location>
</feature>
<dbReference type="PROSITE" id="PS50071">
    <property type="entry name" value="HOMEOBOX_2"/>
    <property type="match status" value="1"/>
</dbReference>
<dbReference type="InterPro" id="IPR050453">
    <property type="entry name" value="LIM_Homeobox_TF"/>
</dbReference>
<feature type="DNA-binding region" description="Homeobox" evidence="5">
    <location>
        <begin position="223"/>
        <end position="283"/>
    </location>
</feature>
<evidence type="ECO:0000313" key="10">
    <source>
        <dbReference type="Proteomes" id="UP000028045"/>
    </source>
</evidence>
<evidence type="ECO:0000256" key="5">
    <source>
        <dbReference type="PROSITE-ProRule" id="PRU00108"/>
    </source>
</evidence>
<gene>
    <name evidence="9" type="ORF">S7711_06452</name>
</gene>
<feature type="compositionally biased region" description="Polar residues" evidence="7">
    <location>
        <begin position="445"/>
        <end position="484"/>
    </location>
</feature>
<feature type="compositionally biased region" description="Polar residues" evidence="7">
    <location>
        <begin position="30"/>
        <end position="45"/>
    </location>
</feature>
<keyword evidence="3 5" id="KW-0371">Homeobox</keyword>
<feature type="region of interest" description="Disordered" evidence="7">
    <location>
        <begin position="1"/>
        <end position="222"/>
    </location>
</feature>
<feature type="region of interest" description="Disordered" evidence="7">
    <location>
        <begin position="623"/>
        <end position="685"/>
    </location>
</feature>
<keyword evidence="2 5" id="KW-0238">DNA-binding</keyword>
<evidence type="ECO:0000256" key="4">
    <source>
        <dbReference type="ARBA" id="ARBA00023242"/>
    </source>
</evidence>
<keyword evidence="4 5" id="KW-0539">Nucleus</keyword>